<dbReference type="Proteomes" id="UP000005289">
    <property type="component" value="Chromosome"/>
</dbReference>
<dbReference type="OrthoDB" id="9807255at2"/>
<keyword evidence="5" id="KW-1185">Reference proteome</keyword>
<dbReference type="Pfam" id="PF13280">
    <property type="entry name" value="WYL"/>
    <property type="match status" value="1"/>
</dbReference>
<dbReference type="RefSeq" id="WP_006748920.1">
    <property type="nucleotide sequence ID" value="NZ_CP007029.1"/>
</dbReference>
<sequence length="322" mass="37152">MNRADRLFQLHGLLRAARYPVAFDTLRDKLEVSAATLKRDIRYLRDHMEAPILYDRRYNGYRYDPNAPEFELPGIWFNETELYALLAMEQLLDAVQPGLLGNSIGPLKTKVRKLLGEGGQQADLVASRVCLQPMAVRRTNDAVFGQLSGAVFNERPLEIAYHGRERDEPSTRVIHPYRLVHYRDNWYVIAWCERARDLRTFALDRIRKARPADTAFHNSNPRTLRHHIGASFGIFTGAARDWAVLRFTAERARWVADETWHPDQIGVWQDGAYELQVPYSDPRELAMDILKYGPDVEVIAPEDLRGLVAERLRAAARLYRVQ</sequence>
<feature type="domain" description="WCX" evidence="3">
    <location>
        <begin position="242"/>
        <end position="316"/>
    </location>
</feature>
<dbReference type="InterPro" id="IPR013196">
    <property type="entry name" value="HTH_11"/>
</dbReference>
<protein>
    <submittedName>
        <fullName evidence="4">Transcriptional regulator</fullName>
    </submittedName>
</protein>
<dbReference type="InterPro" id="IPR036388">
    <property type="entry name" value="WH-like_DNA-bd_sf"/>
</dbReference>
<dbReference type="PANTHER" id="PTHR34580">
    <property type="match status" value="1"/>
</dbReference>
<evidence type="ECO:0000259" key="2">
    <source>
        <dbReference type="Pfam" id="PF13280"/>
    </source>
</evidence>
<evidence type="ECO:0000259" key="1">
    <source>
        <dbReference type="Pfam" id="PF08279"/>
    </source>
</evidence>
<gene>
    <name evidence="4" type="ORF">THITH_13675</name>
</gene>
<name>W0DPG2_9GAMM</name>
<dbReference type="Gene3D" id="1.10.10.10">
    <property type="entry name" value="Winged helix-like DNA-binding domain superfamily/Winged helix DNA-binding domain"/>
    <property type="match status" value="1"/>
</dbReference>
<dbReference type="HOGENOM" id="CLU_041141_4_1_6"/>
<dbReference type="STRING" id="713585.THITH_13675"/>
<proteinExistence type="predicted"/>
<dbReference type="Pfam" id="PF08279">
    <property type="entry name" value="HTH_11"/>
    <property type="match status" value="1"/>
</dbReference>
<dbReference type="PROSITE" id="PS52050">
    <property type="entry name" value="WYL"/>
    <property type="match status" value="1"/>
</dbReference>
<feature type="domain" description="Helix-turn-helix type 11" evidence="1">
    <location>
        <begin position="6"/>
        <end position="62"/>
    </location>
</feature>
<dbReference type="InterPro" id="IPR026881">
    <property type="entry name" value="WYL_dom"/>
</dbReference>
<accession>W0DPG2</accession>
<dbReference type="InterPro" id="IPR051534">
    <property type="entry name" value="CBASS_pafABC_assoc_protein"/>
</dbReference>
<dbReference type="Pfam" id="PF25583">
    <property type="entry name" value="WCX"/>
    <property type="match status" value="1"/>
</dbReference>
<dbReference type="InterPro" id="IPR057727">
    <property type="entry name" value="WCX_dom"/>
</dbReference>
<evidence type="ECO:0000313" key="4">
    <source>
        <dbReference type="EMBL" id="AHE99137.1"/>
    </source>
</evidence>
<reference evidence="4 5" key="1">
    <citation type="submission" date="2013-12" db="EMBL/GenBank/DDBJ databases">
        <authorList>
            <consortium name="DOE Joint Genome Institute"/>
            <person name="Muyzer G."/>
            <person name="Huntemann M."/>
            <person name="Han J."/>
            <person name="Chen A."/>
            <person name="Kyrpides N."/>
            <person name="Mavromatis K."/>
            <person name="Markowitz V."/>
            <person name="Palaniappan K."/>
            <person name="Ivanova N."/>
            <person name="Schaumberg A."/>
            <person name="Pati A."/>
            <person name="Liolios K."/>
            <person name="Nordberg H.P."/>
            <person name="Cantor M.N."/>
            <person name="Hua S.X."/>
            <person name="Woyke T."/>
        </authorList>
    </citation>
    <scope>NUCLEOTIDE SEQUENCE [LARGE SCALE GENOMIC DNA]</scope>
    <source>
        <strain evidence="4 5">ARh 1</strain>
    </source>
</reference>
<dbReference type="PANTHER" id="PTHR34580:SF3">
    <property type="entry name" value="PROTEIN PAFB"/>
    <property type="match status" value="1"/>
</dbReference>
<dbReference type="EMBL" id="CP007029">
    <property type="protein sequence ID" value="AHE99137.1"/>
    <property type="molecule type" value="Genomic_DNA"/>
</dbReference>
<dbReference type="KEGG" id="tti:THITH_13675"/>
<dbReference type="AlphaFoldDB" id="W0DPG2"/>
<organism evidence="4 5">
    <name type="scientific">Thioalkalivibrio paradoxus ARh 1</name>
    <dbReference type="NCBI Taxonomy" id="713585"/>
    <lineage>
        <taxon>Bacteria</taxon>
        <taxon>Pseudomonadati</taxon>
        <taxon>Pseudomonadota</taxon>
        <taxon>Gammaproteobacteria</taxon>
        <taxon>Chromatiales</taxon>
        <taxon>Ectothiorhodospiraceae</taxon>
        <taxon>Thioalkalivibrio</taxon>
    </lineage>
</organism>
<feature type="domain" description="WYL" evidence="2">
    <location>
        <begin position="143"/>
        <end position="210"/>
    </location>
</feature>
<evidence type="ECO:0000259" key="3">
    <source>
        <dbReference type="Pfam" id="PF25583"/>
    </source>
</evidence>
<evidence type="ECO:0000313" key="5">
    <source>
        <dbReference type="Proteomes" id="UP000005289"/>
    </source>
</evidence>